<dbReference type="InterPro" id="IPR000758">
    <property type="entry name" value="Enterovir_OMP"/>
</dbReference>
<keyword evidence="1 2" id="KW-0732">Signal</keyword>
<feature type="chain" id="PRO_5046956135" evidence="2">
    <location>
        <begin position="23"/>
        <end position="182"/>
    </location>
</feature>
<feature type="signal peptide" evidence="2">
    <location>
        <begin position="1"/>
        <end position="22"/>
    </location>
</feature>
<reference evidence="4 5" key="1">
    <citation type="submission" date="2021-03" db="EMBL/GenBank/DDBJ databases">
        <title>Complete genome of Polaribacter_sp.G4M1.</title>
        <authorList>
            <person name="Jeong S.W."/>
            <person name="Bae J.W."/>
        </authorList>
    </citation>
    <scope>NUCLEOTIDE SEQUENCE [LARGE SCALE GENOMIC DNA]</scope>
    <source>
        <strain evidence="4 5">G4M1</strain>
    </source>
</reference>
<dbReference type="InterPro" id="IPR027385">
    <property type="entry name" value="Beta-barrel_OMP"/>
</dbReference>
<gene>
    <name evidence="4" type="ORF">JL193_15985</name>
</gene>
<sequence>MKKILMLSLVLFLGLNKLNAQKSTSYGITAGYHNLTSKVSASNLENNLTVSNGLDGYYVGFFLESKISEKLSFQPEVQFSQIFNEGESLNSIIIPMYLKYYVDTKLSLQGGALLDIVLDKDQDEEGKVFGVGLGLGLGYDVSDKILLSTKYSFGLNNRISTDRVENLTVRFNFFQIGLGYRF</sequence>
<evidence type="ECO:0000259" key="3">
    <source>
        <dbReference type="Pfam" id="PF13505"/>
    </source>
</evidence>
<protein>
    <submittedName>
        <fullName evidence="4">Outer membrane beta-barrel protein</fullName>
    </submittedName>
</protein>
<dbReference type="PROSITE" id="PS00695">
    <property type="entry name" value="ENT_VIR_OMP_2"/>
    <property type="match status" value="1"/>
</dbReference>
<accession>A0ABX7STH7</accession>
<dbReference type="EMBL" id="CP071795">
    <property type="protein sequence ID" value="QTD37552.1"/>
    <property type="molecule type" value="Genomic_DNA"/>
</dbReference>
<dbReference type="Proteomes" id="UP000663935">
    <property type="component" value="Chromosome"/>
</dbReference>
<name>A0ABX7STH7_9FLAO</name>
<dbReference type="SUPFAM" id="SSF56925">
    <property type="entry name" value="OMPA-like"/>
    <property type="match status" value="1"/>
</dbReference>
<evidence type="ECO:0000313" key="4">
    <source>
        <dbReference type="EMBL" id="QTD37552.1"/>
    </source>
</evidence>
<keyword evidence="5" id="KW-1185">Reference proteome</keyword>
<evidence type="ECO:0000256" key="1">
    <source>
        <dbReference type="ARBA" id="ARBA00022729"/>
    </source>
</evidence>
<evidence type="ECO:0000256" key="2">
    <source>
        <dbReference type="SAM" id="SignalP"/>
    </source>
</evidence>
<dbReference type="InterPro" id="IPR011250">
    <property type="entry name" value="OMP/PagP_B-barrel"/>
</dbReference>
<dbReference type="Pfam" id="PF13505">
    <property type="entry name" value="OMP_b-brl"/>
    <property type="match status" value="1"/>
</dbReference>
<evidence type="ECO:0000313" key="5">
    <source>
        <dbReference type="Proteomes" id="UP000663935"/>
    </source>
</evidence>
<feature type="domain" description="Outer membrane protein beta-barrel" evidence="3">
    <location>
        <begin position="7"/>
        <end position="182"/>
    </location>
</feature>
<dbReference type="RefSeq" id="WP_207971720.1">
    <property type="nucleotide sequence ID" value="NZ_CP071795.1"/>
</dbReference>
<organism evidence="4 5">
    <name type="scientific">Polaribacter batillariae</name>
    <dbReference type="NCBI Taxonomy" id="2808900"/>
    <lineage>
        <taxon>Bacteria</taxon>
        <taxon>Pseudomonadati</taxon>
        <taxon>Bacteroidota</taxon>
        <taxon>Flavobacteriia</taxon>
        <taxon>Flavobacteriales</taxon>
        <taxon>Flavobacteriaceae</taxon>
    </lineage>
</organism>
<proteinExistence type="predicted"/>